<reference evidence="1" key="1">
    <citation type="submission" date="2019-05" db="EMBL/GenBank/DDBJ databases">
        <authorList>
            <consortium name="Pathogen Informatics"/>
        </authorList>
    </citation>
    <scope>NUCLEOTIDE SEQUENCE [LARGE SCALE GENOMIC DNA]</scope>
    <source>
        <strain evidence="1">NCTC12965</strain>
    </source>
</reference>
<evidence type="ECO:0000313" key="1">
    <source>
        <dbReference type="EMBL" id="VTR57360.1"/>
    </source>
</evidence>
<name>A0A4U9WDT9_SERFO</name>
<dbReference type="AlphaFoldDB" id="A0A4U9WDT9"/>
<proteinExistence type="predicted"/>
<sequence length="46" mass="5352">MSQSQRQVRLVKLIRKLLALAKVTVMPMRPGRLIPCSKVDAKIWYQ</sequence>
<gene>
    <name evidence="1" type="ORF">NCTC12965_07345</name>
</gene>
<dbReference type="EMBL" id="CABEEZ010000142">
    <property type="protein sequence ID" value="VTR57360.1"/>
    <property type="molecule type" value="Genomic_DNA"/>
</dbReference>
<accession>A0A4U9WDT9</accession>
<organism evidence="1">
    <name type="scientific">Serratia fonticola</name>
    <dbReference type="NCBI Taxonomy" id="47917"/>
    <lineage>
        <taxon>Bacteria</taxon>
        <taxon>Pseudomonadati</taxon>
        <taxon>Pseudomonadota</taxon>
        <taxon>Gammaproteobacteria</taxon>
        <taxon>Enterobacterales</taxon>
        <taxon>Yersiniaceae</taxon>
        <taxon>Serratia</taxon>
    </lineage>
</organism>
<protein>
    <submittedName>
        <fullName evidence="1">Uncharacterized protein</fullName>
    </submittedName>
</protein>